<keyword evidence="1" id="KW-0175">Coiled coil</keyword>
<dbReference type="EMBL" id="JBHRZI010000023">
    <property type="protein sequence ID" value="MFC3895329.1"/>
    <property type="molecule type" value="Genomic_DNA"/>
</dbReference>
<keyword evidence="2" id="KW-0812">Transmembrane</keyword>
<evidence type="ECO:0000313" key="5">
    <source>
        <dbReference type="Proteomes" id="UP001595690"/>
    </source>
</evidence>
<feature type="transmembrane region" description="Helical" evidence="2">
    <location>
        <begin position="460"/>
        <end position="487"/>
    </location>
</feature>
<evidence type="ECO:0000259" key="3">
    <source>
        <dbReference type="Pfam" id="PF00350"/>
    </source>
</evidence>
<dbReference type="PANTHER" id="PTHR43681:SF1">
    <property type="entry name" value="SARCALUMENIN"/>
    <property type="match status" value="1"/>
</dbReference>
<dbReference type="Gene3D" id="3.40.50.300">
    <property type="entry name" value="P-loop containing nucleotide triphosphate hydrolases"/>
    <property type="match status" value="1"/>
</dbReference>
<proteinExistence type="predicted"/>
<comment type="caution">
    <text evidence="4">The sequence shown here is derived from an EMBL/GenBank/DDBJ whole genome shotgun (WGS) entry which is preliminary data.</text>
</comment>
<gene>
    <name evidence="4" type="ORF">ACFOWZ_27945</name>
</gene>
<accession>A0ABV8C091</accession>
<name>A0ABV8C091_9PSEU</name>
<feature type="coiled-coil region" evidence="1">
    <location>
        <begin position="306"/>
        <end position="333"/>
    </location>
</feature>
<organism evidence="4 5">
    <name type="scientific">Lentzea rhizosphaerae</name>
    <dbReference type="NCBI Taxonomy" id="2041025"/>
    <lineage>
        <taxon>Bacteria</taxon>
        <taxon>Bacillati</taxon>
        <taxon>Actinomycetota</taxon>
        <taxon>Actinomycetes</taxon>
        <taxon>Pseudonocardiales</taxon>
        <taxon>Pseudonocardiaceae</taxon>
        <taxon>Lentzea</taxon>
    </lineage>
</organism>
<evidence type="ECO:0000313" key="4">
    <source>
        <dbReference type="EMBL" id="MFC3895329.1"/>
    </source>
</evidence>
<evidence type="ECO:0000256" key="1">
    <source>
        <dbReference type="SAM" id="Coils"/>
    </source>
</evidence>
<feature type="domain" description="Dynamin N-terminal" evidence="3">
    <location>
        <begin position="43"/>
        <end position="193"/>
    </location>
</feature>
<dbReference type="Proteomes" id="UP001595690">
    <property type="component" value="Unassembled WGS sequence"/>
</dbReference>
<dbReference type="InterPro" id="IPR027417">
    <property type="entry name" value="P-loop_NTPase"/>
</dbReference>
<evidence type="ECO:0000256" key="2">
    <source>
        <dbReference type="SAM" id="Phobius"/>
    </source>
</evidence>
<dbReference type="Pfam" id="PF00350">
    <property type="entry name" value="Dynamin_N"/>
    <property type="match status" value="1"/>
</dbReference>
<dbReference type="PANTHER" id="PTHR43681">
    <property type="entry name" value="TRANSMEMBRANE GTPASE FZO"/>
    <property type="match status" value="1"/>
</dbReference>
<dbReference type="SUPFAM" id="SSF52540">
    <property type="entry name" value="P-loop containing nucleoside triphosphate hydrolases"/>
    <property type="match status" value="1"/>
</dbReference>
<dbReference type="RefSeq" id="WP_382376876.1">
    <property type="nucleotide sequence ID" value="NZ_JBHRZI010000023.1"/>
</dbReference>
<reference evidence="5" key="1">
    <citation type="journal article" date="2019" name="Int. J. Syst. Evol. Microbiol.">
        <title>The Global Catalogue of Microorganisms (GCM) 10K type strain sequencing project: providing services to taxonomists for standard genome sequencing and annotation.</title>
        <authorList>
            <consortium name="The Broad Institute Genomics Platform"/>
            <consortium name="The Broad Institute Genome Sequencing Center for Infectious Disease"/>
            <person name="Wu L."/>
            <person name="Ma J."/>
        </authorList>
    </citation>
    <scope>NUCLEOTIDE SEQUENCE [LARGE SCALE GENOMIC DNA]</scope>
    <source>
        <strain evidence="5">CGMCC 4.7405</strain>
    </source>
</reference>
<keyword evidence="2" id="KW-0472">Membrane</keyword>
<protein>
    <submittedName>
        <fullName evidence="4">Dynamin family protein</fullName>
    </submittedName>
</protein>
<dbReference type="InterPro" id="IPR051943">
    <property type="entry name" value="TRAFAC_Dynamin-like_GTPase"/>
</dbReference>
<keyword evidence="5" id="KW-1185">Reference proteome</keyword>
<keyword evidence="2" id="KW-1133">Transmembrane helix</keyword>
<dbReference type="InterPro" id="IPR045063">
    <property type="entry name" value="Dynamin_N"/>
</dbReference>
<sequence>MTTTPIEAVDRALAAIARYGRPDLEARLRQARARLQDDRVRLLVVGEFKQGKSMLVNGLLGAPVCPVFDDVATSVPTVVRYADQPVVTLVRGDSRIEVPVEELAAHASESGNPGNAERLDHVEVGIPRTILAPGSDSAGLELVDTPGVGGLGSVHGAATMSALPTADAVLLVSDASQEYTAPELEFLRNAVAVCPNVACVVTKTDLYPDWRFVASQNKSHLEAVGLTPSFFTVSSTLRWHALQTGDQDVNRESGYPPLVTYIRKKVLGEAESLARRSTAHDVHAVLDQIISSLRAEESAQSDPASAQALIDELSAAEQRAAGLKERSARWQQTLSDGVADLNADVDYDLRDRMREIVREAEESIMDGDPTKIWDQFTKWVQDAAASAVSANSVWATQRARWLARRVAEHFDSEREQTLPSLRTSSGDPLRSVRALEVRSDEKFGVGGRFLSGLRGGYSGLLMFGLLGSAIGLSLINPISIGAAVLLGGKTIGDERKRIVQRRQNDAKTALRRYVDDVTFHAGKESRDVLRAMQRDLRDHFTALAEQLKRSLQESIQSAQKSVKASSADRSARLKEIAAELAVLEKVRAEVTA</sequence>